<protein>
    <recommendedName>
        <fullName evidence="6">Thioredoxin</fullName>
    </recommendedName>
</protein>
<dbReference type="EMBL" id="SELH01000026">
    <property type="protein sequence ID" value="TWP26135.1"/>
    <property type="molecule type" value="Genomic_DNA"/>
</dbReference>
<dbReference type="Gene3D" id="3.40.30.10">
    <property type="entry name" value="Glutaredoxin"/>
    <property type="match status" value="1"/>
</dbReference>
<dbReference type="GO" id="GO:0005737">
    <property type="term" value="C:cytoplasm"/>
    <property type="evidence" value="ECO:0007669"/>
    <property type="project" value="TreeGrafter"/>
</dbReference>
<evidence type="ECO:0000256" key="4">
    <source>
        <dbReference type="ARBA" id="ARBA00023157"/>
    </source>
</evidence>
<accession>A0A563D7F4</accession>
<feature type="domain" description="Thioredoxin" evidence="7">
    <location>
        <begin position="36"/>
        <end position="152"/>
    </location>
</feature>
<dbReference type="PRINTS" id="PR00421">
    <property type="entry name" value="THIOREDOXIN"/>
</dbReference>
<dbReference type="OrthoDB" id="9790390at2"/>
<sequence>MKSIIFIAIIFSLTLNSCERKDKTDNKQIEKKVSMKTIPLNIEDFKVKIMDYQNNPDQWKFLGNKPAIIDFYADWCGPCKMVAPILEELAAEYEGKIDVYKVDTEKEQELAAMFGIRSIPSLLFIPMDGEPQMVQGAISKKDFENIIKEIIFK</sequence>
<evidence type="ECO:0000259" key="7">
    <source>
        <dbReference type="PROSITE" id="PS51352"/>
    </source>
</evidence>
<keyword evidence="2" id="KW-0813">Transport</keyword>
<evidence type="ECO:0000256" key="3">
    <source>
        <dbReference type="ARBA" id="ARBA00022982"/>
    </source>
</evidence>
<dbReference type="InterPro" id="IPR013766">
    <property type="entry name" value="Thioredoxin_domain"/>
</dbReference>
<dbReference type="Pfam" id="PF00085">
    <property type="entry name" value="Thioredoxin"/>
    <property type="match status" value="1"/>
</dbReference>
<keyword evidence="9" id="KW-1185">Reference proteome</keyword>
<evidence type="ECO:0000256" key="6">
    <source>
        <dbReference type="NCBIfam" id="TIGR01068"/>
    </source>
</evidence>
<evidence type="ECO:0000256" key="2">
    <source>
        <dbReference type="ARBA" id="ARBA00022448"/>
    </source>
</evidence>
<dbReference type="SUPFAM" id="SSF52833">
    <property type="entry name" value="Thioredoxin-like"/>
    <property type="match status" value="1"/>
</dbReference>
<dbReference type="RefSeq" id="WP_146262824.1">
    <property type="nucleotide sequence ID" value="NZ_SELG01000041.1"/>
</dbReference>
<comment type="caution">
    <text evidence="8">The sequence shown here is derived from an EMBL/GenBank/DDBJ whole genome shotgun (WGS) entry which is preliminary data.</text>
</comment>
<dbReference type="CDD" id="cd02947">
    <property type="entry name" value="TRX_family"/>
    <property type="match status" value="1"/>
</dbReference>
<evidence type="ECO:0000256" key="1">
    <source>
        <dbReference type="ARBA" id="ARBA00008987"/>
    </source>
</evidence>
<keyword evidence="3" id="KW-0249">Electron transport</keyword>
<dbReference type="AlphaFoldDB" id="A0A563D7F4"/>
<dbReference type="FunFam" id="3.40.30.10:FF:000229">
    <property type="entry name" value="Thioredoxin (TRX)"/>
    <property type="match status" value="1"/>
</dbReference>
<dbReference type="InterPro" id="IPR005746">
    <property type="entry name" value="Thioredoxin"/>
</dbReference>
<dbReference type="InterPro" id="IPR036249">
    <property type="entry name" value="Thioredoxin-like_sf"/>
</dbReference>
<proteinExistence type="inferred from homology"/>
<keyword evidence="5" id="KW-0676">Redox-active center</keyword>
<dbReference type="GO" id="GO:0015035">
    <property type="term" value="F:protein-disulfide reductase activity"/>
    <property type="evidence" value="ECO:0007669"/>
    <property type="project" value="UniProtKB-UniRule"/>
</dbReference>
<keyword evidence="4" id="KW-1015">Disulfide bond</keyword>
<reference evidence="8 9" key="1">
    <citation type="submission" date="2019-02" db="EMBL/GenBank/DDBJ databases">
        <title>Apibacter muscae sp. nov.: a novel member of the house fly microbiota.</title>
        <authorList>
            <person name="Park R."/>
        </authorList>
    </citation>
    <scope>NUCLEOTIDE SEQUENCE [LARGE SCALE GENOMIC DNA]</scope>
    <source>
        <strain evidence="8 9">AL1</strain>
    </source>
</reference>
<dbReference type="PANTHER" id="PTHR45663:SF11">
    <property type="entry name" value="GEO12009P1"/>
    <property type="match status" value="1"/>
</dbReference>
<name>A0A563D7F4_9FLAO</name>
<comment type="similarity">
    <text evidence="1">Belongs to the thioredoxin family.</text>
</comment>
<dbReference type="InterPro" id="IPR017937">
    <property type="entry name" value="Thioredoxin_CS"/>
</dbReference>
<evidence type="ECO:0000313" key="8">
    <source>
        <dbReference type="EMBL" id="TWP26135.1"/>
    </source>
</evidence>
<dbReference type="PANTHER" id="PTHR45663">
    <property type="entry name" value="GEO12009P1"/>
    <property type="match status" value="1"/>
</dbReference>
<dbReference type="PROSITE" id="PS00194">
    <property type="entry name" value="THIOREDOXIN_1"/>
    <property type="match status" value="1"/>
</dbReference>
<dbReference type="NCBIfam" id="TIGR01068">
    <property type="entry name" value="thioredoxin"/>
    <property type="match status" value="1"/>
</dbReference>
<organism evidence="8 9">
    <name type="scientific">Apibacter muscae</name>
    <dbReference type="NCBI Taxonomy" id="2509004"/>
    <lineage>
        <taxon>Bacteria</taxon>
        <taxon>Pseudomonadati</taxon>
        <taxon>Bacteroidota</taxon>
        <taxon>Flavobacteriia</taxon>
        <taxon>Flavobacteriales</taxon>
        <taxon>Weeksellaceae</taxon>
        <taxon>Apibacter</taxon>
    </lineage>
</organism>
<evidence type="ECO:0000256" key="5">
    <source>
        <dbReference type="ARBA" id="ARBA00023284"/>
    </source>
</evidence>
<gene>
    <name evidence="8" type="primary">trxA</name>
    <name evidence="8" type="ORF">ETU09_10570</name>
</gene>
<dbReference type="Proteomes" id="UP000319499">
    <property type="component" value="Unassembled WGS sequence"/>
</dbReference>
<evidence type="ECO:0000313" key="9">
    <source>
        <dbReference type="Proteomes" id="UP000319499"/>
    </source>
</evidence>
<dbReference type="PROSITE" id="PS51352">
    <property type="entry name" value="THIOREDOXIN_2"/>
    <property type="match status" value="1"/>
</dbReference>